<evidence type="ECO:0000313" key="1">
    <source>
        <dbReference type="EnsemblPlants" id="KQL01964"/>
    </source>
</evidence>
<dbReference type="AlphaFoldDB" id="K3YMH2"/>
<dbReference type="EnsemblPlants" id="KQL01964">
    <property type="protein sequence ID" value="KQL01964"/>
    <property type="gene ID" value="SETIT_015451mg"/>
</dbReference>
<dbReference type="EMBL" id="AGNK02003883">
    <property type="status" value="NOT_ANNOTATED_CDS"/>
    <property type="molecule type" value="Genomic_DNA"/>
</dbReference>
<dbReference type="HOGENOM" id="CLU_3385653_0_0_1"/>
<reference evidence="1" key="2">
    <citation type="submission" date="2018-08" db="UniProtKB">
        <authorList>
            <consortium name="EnsemblPlants"/>
        </authorList>
    </citation>
    <scope>IDENTIFICATION</scope>
    <source>
        <strain evidence="1">Yugu1</strain>
    </source>
</reference>
<reference evidence="2" key="1">
    <citation type="journal article" date="2012" name="Nat. Biotechnol.">
        <title>Reference genome sequence of the model plant Setaria.</title>
        <authorList>
            <person name="Bennetzen J.L."/>
            <person name="Schmutz J."/>
            <person name="Wang H."/>
            <person name="Percifield R."/>
            <person name="Hawkins J."/>
            <person name="Pontaroli A.C."/>
            <person name="Estep M."/>
            <person name="Feng L."/>
            <person name="Vaughn J.N."/>
            <person name="Grimwood J."/>
            <person name="Jenkins J."/>
            <person name="Barry K."/>
            <person name="Lindquist E."/>
            <person name="Hellsten U."/>
            <person name="Deshpande S."/>
            <person name="Wang X."/>
            <person name="Wu X."/>
            <person name="Mitros T."/>
            <person name="Triplett J."/>
            <person name="Yang X."/>
            <person name="Ye C.Y."/>
            <person name="Mauro-Herrera M."/>
            <person name="Wang L."/>
            <person name="Li P."/>
            <person name="Sharma M."/>
            <person name="Sharma R."/>
            <person name="Ronald P.C."/>
            <person name="Panaud O."/>
            <person name="Kellogg E.A."/>
            <person name="Brutnell T.P."/>
            <person name="Doust A.N."/>
            <person name="Tuskan G.A."/>
            <person name="Rokhsar D."/>
            <person name="Devos K.M."/>
        </authorList>
    </citation>
    <scope>NUCLEOTIDE SEQUENCE [LARGE SCALE GENOMIC DNA]</scope>
    <source>
        <strain evidence="2">cv. Yugu1</strain>
    </source>
</reference>
<evidence type="ECO:0000313" key="2">
    <source>
        <dbReference type="Proteomes" id="UP000004995"/>
    </source>
</evidence>
<dbReference type="Gramene" id="KQL01964">
    <property type="protein sequence ID" value="KQL01964"/>
    <property type="gene ID" value="SETIT_015451mg"/>
</dbReference>
<accession>K3YMH2</accession>
<protein>
    <submittedName>
        <fullName evidence="1">Uncharacterized protein</fullName>
    </submittedName>
</protein>
<name>K3YMH2_SETIT</name>
<organism evidence="1 2">
    <name type="scientific">Setaria italica</name>
    <name type="common">Foxtail millet</name>
    <name type="synonym">Panicum italicum</name>
    <dbReference type="NCBI Taxonomy" id="4555"/>
    <lineage>
        <taxon>Eukaryota</taxon>
        <taxon>Viridiplantae</taxon>
        <taxon>Streptophyta</taxon>
        <taxon>Embryophyta</taxon>
        <taxon>Tracheophyta</taxon>
        <taxon>Spermatophyta</taxon>
        <taxon>Magnoliopsida</taxon>
        <taxon>Liliopsida</taxon>
        <taxon>Poales</taxon>
        <taxon>Poaceae</taxon>
        <taxon>PACMAD clade</taxon>
        <taxon>Panicoideae</taxon>
        <taxon>Panicodae</taxon>
        <taxon>Paniceae</taxon>
        <taxon>Cenchrinae</taxon>
        <taxon>Setaria</taxon>
    </lineage>
</organism>
<dbReference type="InParanoid" id="K3YMH2"/>
<proteinExistence type="predicted"/>
<dbReference type="Proteomes" id="UP000004995">
    <property type="component" value="Unassembled WGS sequence"/>
</dbReference>
<sequence length="33" mass="3699">MWSSVIPDGISTGSSKWIVCNRYSVQVKPKLEC</sequence>
<keyword evidence="2" id="KW-1185">Reference proteome</keyword>